<feature type="DNA-binding region" description="H-T-H motif" evidence="4">
    <location>
        <begin position="43"/>
        <end position="62"/>
    </location>
</feature>
<keyword evidence="2 4" id="KW-0238">DNA-binding</keyword>
<dbReference type="PANTHER" id="PTHR30055">
    <property type="entry name" value="HTH-TYPE TRANSCRIPTIONAL REGULATOR RUTR"/>
    <property type="match status" value="1"/>
</dbReference>
<dbReference type="Gene3D" id="1.10.357.10">
    <property type="entry name" value="Tetracycline Repressor, domain 2"/>
    <property type="match status" value="1"/>
</dbReference>
<dbReference type="InterPro" id="IPR009057">
    <property type="entry name" value="Homeodomain-like_sf"/>
</dbReference>
<dbReference type="Proteomes" id="UP000581206">
    <property type="component" value="Unassembled WGS sequence"/>
</dbReference>
<dbReference type="Pfam" id="PF17754">
    <property type="entry name" value="TetR_C_14"/>
    <property type="match status" value="1"/>
</dbReference>
<evidence type="ECO:0000256" key="1">
    <source>
        <dbReference type="ARBA" id="ARBA00023015"/>
    </source>
</evidence>
<dbReference type="PRINTS" id="PR00455">
    <property type="entry name" value="HTHTETR"/>
</dbReference>
<evidence type="ECO:0000256" key="4">
    <source>
        <dbReference type="PROSITE-ProRule" id="PRU00335"/>
    </source>
</evidence>
<dbReference type="SUPFAM" id="SSF46689">
    <property type="entry name" value="Homeodomain-like"/>
    <property type="match status" value="1"/>
</dbReference>
<dbReference type="RefSeq" id="WP_168629080.1">
    <property type="nucleotide sequence ID" value="NZ_BONL01000002.1"/>
</dbReference>
<keyword evidence="3" id="KW-0804">Transcription</keyword>
<dbReference type="GO" id="GO:0003700">
    <property type="term" value="F:DNA-binding transcription factor activity"/>
    <property type="evidence" value="ECO:0007669"/>
    <property type="project" value="TreeGrafter"/>
</dbReference>
<dbReference type="InterPro" id="IPR050109">
    <property type="entry name" value="HTH-type_TetR-like_transc_reg"/>
</dbReference>
<name>A0A7X6KTF5_9CELL</name>
<evidence type="ECO:0000256" key="3">
    <source>
        <dbReference type="ARBA" id="ARBA00023163"/>
    </source>
</evidence>
<dbReference type="InterPro" id="IPR041347">
    <property type="entry name" value="MftR_C"/>
</dbReference>
<evidence type="ECO:0000313" key="6">
    <source>
        <dbReference type="EMBL" id="NKY21959.1"/>
    </source>
</evidence>
<keyword evidence="7" id="KW-1185">Reference proteome</keyword>
<protein>
    <submittedName>
        <fullName evidence="6">TetR family transcriptional regulator</fullName>
    </submittedName>
</protein>
<dbReference type="InterPro" id="IPR001647">
    <property type="entry name" value="HTH_TetR"/>
</dbReference>
<evidence type="ECO:0000259" key="5">
    <source>
        <dbReference type="PROSITE" id="PS50977"/>
    </source>
</evidence>
<organism evidence="6 7">
    <name type="scientific">Cellulomonas denverensis</name>
    <dbReference type="NCBI Taxonomy" id="264297"/>
    <lineage>
        <taxon>Bacteria</taxon>
        <taxon>Bacillati</taxon>
        <taxon>Actinomycetota</taxon>
        <taxon>Actinomycetes</taxon>
        <taxon>Micrococcales</taxon>
        <taxon>Cellulomonadaceae</taxon>
        <taxon>Cellulomonas</taxon>
    </lineage>
</organism>
<dbReference type="GO" id="GO:0000976">
    <property type="term" value="F:transcription cis-regulatory region binding"/>
    <property type="evidence" value="ECO:0007669"/>
    <property type="project" value="TreeGrafter"/>
</dbReference>
<dbReference type="Pfam" id="PF00440">
    <property type="entry name" value="TetR_N"/>
    <property type="match status" value="1"/>
</dbReference>
<feature type="domain" description="HTH tetR-type" evidence="5">
    <location>
        <begin position="20"/>
        <end position="80"/>
    </location>
</feature>
<dbReference type="PROSITE" id="PS50977">
    <property type="entry name" value="HTH_TETR_2"/>
    <property type="match status" value="1"/>
</dbReference>
<accession>A0A7X6KTF5</accession>
<dbReference type="PANTHER" id="PTHR30055:SF234">
    <property type="entry name" value="HTH-TYPE TRANSCRIPTIONAL REGULATOR BETI"/>
    <property type="match status" value="1"/>
</dbReference>
<proteinExistence type="predicted"/>
<dbReference type="AlphaFoldDB" id="A0A7X6KTF5"/>
<reference evidence="6 7" key="1">
    <citation type="submission" date="2020-04" db="EMBL/GenBank/DDBJ databases">
        <title>MicrobeNet Type strains.</title>
        <authorList>
            <person name="Nicholson A.C."/>
        </authorList>
    </citation>
    <scope>NUCLEOTIDE SEQUENCE [LARGE SCALE GENOMIC DNA]</scope>
    <source>
        <strain evidence="6 7">ATCC BAA-788</strain>
    </source>
</reference>
<sequence>MSGSGVPQAPNLGLRARNRQRAMHEIQRVALDLFDARGFDAVTVEEVAAMAEVSASTVYRYFGTKDRLVLHDDIDRQLVTGLLAALDEGATLGEAARLVLGTLREMPAGEFRSFARRIRYMLEQPTVAAALSQEARATAAELTAEIAKRRGRAADDLEVRLSAQLLIEVLLISAEAWHRSGFRADYGELLDRTLTAAERGLMH</sequence>
<evidence type="ECO:0000313" key="7">
    <source>
        <dbReference type="Proteomes" id="UP000581206"/>
    </source>
</evidence>
<dbReference type="EMBL" id="JAAXOX010000002">
    <property type="protein sequence ID" value="NKY21959.1"/>
    <property type="molecule type" value="Genomic_DNA"/>
</dbReference>
<evidence type="ECO:0000256" key="2">
    <source>
        <dbReference type="ARBA" id="ARBA00023125"/>
    </source>
</evidence>
<gene>
    <name evidence="6" type="ORF">HGA03_04695</name>
</gene>
<comment type="caution">
    <text evidence="6">The sequence shown here is derived from an EMBL/GenBank/DDBJ whole genome shotgun (WGS) entry which is preliminary data.</text>
</comment>
<keyword evidence="1" id="KW-0805">Transcription regulation</keyword>
<dbReference type="Gene3D" id="1.10.10.60">
    <property type="entry name" value="Homeodomain-like"/>
    <property type="match status" value="1"/>
</dbReference>